<dbReference type="HOGENOM" id="CLU_000022_35_8_11"/>
<evidence type="ECO:0000256" key="7">
    <source>
        <dbReference type="PROSITE-ProRule" id="PRU01363"/>
    </source>
</evidence>
<dbReference type="InterPro" id="IPR016035">
    <property type="entry name" value="Acyl_Trfase/lysoPLipase"/>
</dbReference>
<dbReference type="Gene3D" id="3.40.366.10">
    <property type="entry name" value="Malonyl-Coenzyme A Acyl Carrier Protein, domain 2"/>
    <property type="match status" value="2"/>
</dbReference>
<dbReference type="GO" id="GO:0004315">
    <property type="term" value="F:3-oxoacyl-[acyl-carrier-protein] synthase activity"/>
    <property type="evidence" value="ECO:0007669"/>
    <property type="project" value="InterPro"/>
</dbReference>
<feature type="compositionally biased region" description="Basic and acidic residues" evidence="8">
    <location>
        <begin position="1521"/>
        <end position="1531"/>
    </location>
</feature>
<dbReference type="Pfam" id="PF21089">
    <property type="entry name" value="PKS_DH_N"/>
    <property type="match status" value="1"/>
</dbReference>
<dbReference type="GO" id="GO:0004312">
    <property type="term" value="F:fatty acid synthase activity"/>
    <property type="evidence" value="ECO:0007669"/>
    <property type="project" value="TreeGrafter"/>
</dbReference>
<dbReference type="Gene3D" id="3.40.47.10">
    <property type="match status" value="2"/>
</dbReference>
<feature type="compositionally biased region" description="Basic residues" evidence="8">
    <location>
        <begin position="1650"/>
        <end position="1660"/>
    </location>
</feature>
<feature type="domain" description="PKS/mFAS DH" evidence="11">
    <location>
        <begin position="894"/>
        <end position="1179"/>
    </location>
</feature>
<dbReference type="InterPro" id="IPR020807">
    <property type="entry name" value="PKS_DH"/>
</dbReference>
<dbReference type="InterPro" id="IPR016036">
    <property type="entry name" value="Malonyl_transacylase_ACP-bd"/>
</dbReference>
<comment type="pathway">
    <text evidence="1">Antibiotic biosynthesis.</text>
</comment>
<evidence type="ECO:0000259" key="9">
    <source>
        <dbReference type="PROSITE" id="PS50075"/>
    </source>
</evidence>
<feature type="compositionally biased region" description="Basic residues" evidence="8">
    <location>
        <begin position="1230"/>
        <end position="1269"/>
    </location>
</feature>
<dbReference type="PROSITE" id="PS50075">
    <property type="entry name" value="CARRIER"/>
    <property type="match status" value="2"/>
</dbReference>
<dbReference type="InterPro" id="IPR032821">
    <property type="entry name" value="PKS_assoc"/>
</dbReference>
<feature type="domain" description="Carrier" evidence="9">
    <location>
        <begin position="2741"/>
        <end position="2819"/>
    </location>
</feature>
<keyword evidence="4" id="KW-0808">Transferase</keyword>
<evidence type="ECO:0000259" key="11">
    <source>
        <dbReference type="PROSITE" id="PS52019"/>
    </source>
</evidence>
<dbReference type="InterPro" id="IPR001227">
    <property type="entry name" value="Ac_transferase_dom_sf"/>
</dbReference>
<dbReference type="Pfam" id="PF00109">
    <property type="entry name" value="ketoacyl-synt"/>
    <property type="match status" value="2"/>
</dbReference>
<feature type="domain" description="Carrier" evidence="9">
    <location>
        <begin position="1669"/>
        <end position="1751"/>
    </location>
</feature>
<dbReference type="GO" id="GO:0031177">
    <property type="term" value="F:phosphopantetheine binding"/>
    <property type="evidence" value="ECO:0007669"/>
    <property type="project" value="InterPro"/>
</dbReference>
<dbReference type="Pfam" id="PF16197">
    <property type="entry name" value="KAsynt_C_assoc"/>
    <property type="match status" value="2"/>
</dbReference>
<dbReference type="Pfam" id="PF02801">
    <property type="entry name" value="Ketoacyl-synt_C"/>
    <property type="match status" value="2"/>
</dbReference>
<evidence type="ECO:0000256" key="2">
    <source>
        <dbReference type="ARBA" id="ARBA00022450"/>
    </source>
</evidence>
<dbReference type="OrthoDB" id="9778690at2"/>
<dbReference type="InterPro" id="IPR014030">
    <property type="entry name" value="Ketoacyl_synth_N"/>
</dbReference>
<dbReference type="SMART" id="SM00825">
    <property type="entry name" value="PKS_KS"/>
    <property type="match status" value="2"/>
</dbReference>
<accession>A0A066YV50</accession>
<dbReference type="SMART" id="SM00823">
    <property type="entry name" value="PKS_PP"/>
    <property type="match status" value="2"/>
</dbReference>
<feature type="compositionally biased region" description="Basic residues" evidence="8">
    <location>
        <begin position="1624"/>
        <end position="1642"/>
    </location>
</feature>
<dbReference type="EMBL" id="JNBY01000094">
    <property type="protein sequence ID" value="KDN83854.1"/>
    <property type="molecule type" value="Genomic_DNA"/>
</dbReference>
<dbReference type="InterPro" id="IPR020841">
    <property type="entry name" value="PKS_Beta-ketoAc_synthase_dom"/>
</dbReference>
<dbReference type="InterPro" id="IPR050091">
    <property type="entry name" value="PKS_NRPS_Biosynth_Enz"/>
</dbReference>
<dbReference type="InterPro" id="IPR042104">
    <property type="entry name" value="PKS_dehydratase_sf"/>
</dbReference>
<dbReference type="InterPro" id="IPR018201">
    <property type="entry name" value="Ketoacyl_synth_AS"/>
</dbReference>
<dbReference type="SUPFAM" id="SSF53901">
    <property type="entry name" value="Thiolase-like"/>
    <property type="match status" value="2"/>
</dbReference>
<dbReference type="SUPFAM" id="SSF52151">
    <property type="entry name" value="FabD/lysophospholipase-like"/>
    <property type="match status" value="2"/>
</dbReference>
<dbReference type="SUPFAM" id="SSF47336">
    <property type="entry name" value="ACP-like"/>
    <property type="match status" value="2"/>
</dbReference>
<feature type="compositionally biased region" description="Basic residues" evidence="8">
    <location>
        <begin position="1367"/>
        <end position="1408"/>
    </location>
</feature>
<dbReference type="Gene3D" id="3.10.129.110">
    <property type="entry name" value="Polyketide synthase dehydratase"/>
    <property type="match status" value="1"/>
</dbReference>
<dbReference type="InterPro" id="IPR009081">
    <property type="entry name" value="PP-bd_ACP"/>
</dbReference>
<dbReference type="PROSITE" id="PS52019">
    <property type="entry name" value="PKS_MFAS_DH"/>
    <property type="match status" value="1"/>
</dbReference>
<evidence type="ECO:0000256" key="3">
    <source>
        <dbReference type="ARBA" id="ARBA00022553"/>
    </source>
</evidence>
<feature type="compositionally biased region" description="Pro residues" evidence="8">
    <location>
        <begin position="1207"/>
        <end position="1219"/>
    </location>
</feature>
<dbReference type="InterPro" id="IPR014043">
    <property type="entry name" value="Acyl_transferase_dom"/>
</dbReference>
<dbReference type="PANTHER" id="PTHR43775">
    <property type="entry name" value="FATTY ACID SYNTHASE"/>
    <property type="match status" value="1"/>
</dbReference>
<comment type="caution">
    <text evidence="12">The sequence shown here is derived from an EMBL/GenBank/DDBJ whole genome shotgun (WGS) entry which is preliminary data.</text>
</comment>
<feature type="compositionally biased region" description="Basic residues" evidence="8">
    <location>
        <begin position="1311"/>
        <end position="1321"/>
    </location>
</feature>
<dbReference type="FunFam" id="3.40.47.10:FF:000019">
    <property type="entry name" value="Polyketide synthase type I"/>
    <property type="match status" value="1"/>
</dbReference>
<evidence type="ECO:0000313" key="13">
    <source>
        <dbReference type="Proteomes" id="UP000027178"/>
    </source>
</evidence>
<feature type="region of interest" description="N-terminal hotdog fold" evidence="7">
    <location>
        <begin position="894"/>
        <end position="1019"/>
    </location>
</feature>
<dbReference type="PROSITE" id="PS52004">
    <property type="entry name" value="KS3_2"/>
    <property type="match status" value="2"/>
</dbReference>
<feature type="active site" description="Proton acceptor; for dehydratase activity" evidence="7">
    <location>
        <position position="927"/>
    </location>
</feature>
<evidence type="ECO:0000259" key="10">
    <source>
        <dbReference type="PROSITE" id="PS52004"/>
    </source>
</evidence>
<feature type="domain" description="Ketosynthase family 3 (KS3)" evidence="10">
    <location>
        <begin position="1"/>
        <end position="426"/>
    </location>
</feature>
<dbReference type="InterPro" id="IPR049552">
    <property type="entry name" value="PKS_DH_N"/>
</dbReference>
<feature type="compositionally biased region" description="Low complexity" evidence="8">
    <location>
        <begin position="2708"/>
        <end position="2732"/>
    </location>
</feature>
<feature type="compositionally biased region" description="Basic residues" evidence="8">
    <location>
        <begin position="1544"/>
        <end position="1599"/>
    </location>
</feature>
<keyword evidence="13" id="KW-1185">Reference proteome</keyword>
<sequence length="2839" mass="301207">MPVAVVGIGCRLPGADGPEEFWRLLTGGVDAVREVPADRWDADALYDPDITVPGRMNTKWGGFLDDIEGFDAEFHGISSREAERMDPQQRLALDTAWEALEDAGIPAGRLAGTRTGVFMGVSTFDHGTALWSSFEGIQPYDGTGGALSIIANRISYGLNLQGPSLVVDTACSSSLVAVHLACQALRTGEADLALAGGVNVITSPRIALSFSRSGLMAADGRCKPFDHRADGYVRSEGAGIVVLKPLPRALADGDRIYAVIRGGAVNQDGRTNGLTAPNGPSQRAVLRDAYRAAALPVADIGYVEAHGTGTAVGDPIEVAALAAVLGDGRPAGRPLRIGSVKSNVGHLEAAAGITGLIKTALAVHHRQLPPTVHYEKPNPMLGLDAVPVAVVADNEPWPALDDGRPAPAGVSSFGFGGTNAHLVLTAAPPAADPDPGPGPDGEAAPLLVPVSARSAEALRRRAAAWSAEARAHAGDPHWTARAAAAAALRTDHGPHRATVVAADPAGLADGLAAVAAGAPAAGVAGPRPVARQEPKVALVFPGQGAQRPGMGRRLAAAVPAFRDAIREADAAIARHLGRSLWSDADGLVVSGTAEVQPALFATQVALAATLRSWGLAPAGVIGHSMGEIAAAQVSGALPLADAAQLVCERSRLLTEISGQGGLALVELGADDAARLVAGREHELSVAALNGPRATVLSGTVPALEDVLAQLAGRGVFARRIAVEFAAHSPQVEPLQPRLRRALDGLRPGPAEVELYSTVTGGPVDGRELGPEYWVTNVRAPVRFGPALGRLLADGYTAFVEITPHPVLARPVLDHLEDAGRTDALVVSALRRDQDEPAALLGALGALHTAGCPVDWQALHPGTPAHTPLPRHGWQRRPFPLARPGRGAPGRSADGGLLGARIPVGVDPGLRLWELPIGLDTAPELADHLVEDVPLVAGAYWLTAAARAAAATTGGAPAVLREVAFAQPCPLGEEDGNPVLQLSVRPGPDGRQHFAVTSCPPAGSPVTHATGTLGTTADTEPPTAPGTPEDLARRCPEDLPVDTLYERLAAAGLRYGPRFRAVERLTVGDGEALALVRLPAGLAAGPPPLHPALLDACLHTVAAAGADAARDGALPLPVGADLVRSRQDGTALREAWCHAVVRHADGREITADVAVLAPDGTPVWSATGFRLRLAAPRRPEDGRVHETRWQPYGPGPPPTPAAGCCSPTTPPGRSPAPSPPGWNATAPAPGWRRRPRHRRRARRRRRRRTAARRRRHPRRRTRRRRAGRRPAHPDGRRPAPRPAAHRPGVEHRRPAPALAAHRRHPGPERPPRGRRAHRRRPVGPRPDHPQRAPRQRLLTARPAVRRRPRRPRRRRHRAAGGRTPGPGRRARRGTARPGARRRRPHRDGRRRTAAPRPHVRDHRRPRRARPAGGPPAGRPRRPAPAAARPRRALRAGPAADRRTGRRRLPGPDRRRRRRRPGGAARRPARHGRRGRHRRPAAGRRRGPPGRRPRRRAAGRRHRARADPRPGRQGGRRLAPARADPRPPGRDLRAVLLAGRPDRLARPGRLRRRQHLPGRPRRAPGRPRPARPQHRLGHLGRRHPRRHRRRHRPARRPRRAPARPGHRDPADGRGRRRPAPADCRLRPRPRPAGRGRRLARRPRAARPAAAAGRRRRRPRRRPAVREELLAADTPAQRSRVLAEHLTEQVRQVLRARPGQVAADVPFQNLGFDSLMAIELRGRLETALGLRLSATLVYAYPTVEALTEQLLARLEPPAGPAAAPAAAAPAAPGRRPGRPPPRPTWPAWTTHRSRPCSRPSWMRSKRRGRYDRTHRRRPTAAAGTGVDQTAGRAGPARRGRAAPHRTARRGRRGRPRPGGVEDLDALWRLLDAGTDAVTPWLDDPAGRRDGTGRPTGLMSGQLARVDGFDAAFFGIGSEEADRMDPQQRLVLEAAWEAVEDAGLPVERLRERSTGVFLGLYGADYLNAQLAGQADITAWTAPGGAHSIAANRLSYLLDLHGPSLAVDTACSSSLVALHLAARALRAGECDFALVGGVNLVLAESMMNATGKVLPLATGGRCRTFDAAADGIVRSEGCGILLLERLSDARAHGRRVRGVVRGTAVNHNGRANGLTAPSPRAQGELLRRALDDAAADAADVLYVEAHGTGTRLGDPIEVEALREVYGAGEQPCAIGSVKTNFGHQEAAAGIIGLLKALLVLDRGQVPPHLHLERLNPEIDLDGSRLTVPTVPTALPERPGRLAAVSSFGFGGTNAHVILEGPPGPAAPPEPPPAPPGRLLLPLSARSAPALGRLAAAYAERLAGLDDAAAAELCAAAVHGRSHHAYRIAPAGADAAALAAELAAVWPEFLRPHPAGHRVAFVFSGQGTQWAGMGRDLLEHEPVVRAEAERCDAVVRELAGWSVLDELAKPEPLSRMHETEIAQVCIAVLQLGLAALWRSWGVEPDAVAGHSMGEIVAACAAGALDRRQAFELMIARARITEAGARGGAMSGIALPVAEVAPLVAEAGGRIAVAAVNGPRSTVVAGDPDKVTLVEAAAAERGARTRRLPVEYAFHSPLLDGCDTVLADRMWQLTPRVGGLPQYSTVTGDRVRAADLGPAHWGRNLREPVLFAGAVDAMARDGVTVFVEIGPHPVLQRDMGAVLEGREDRHTVVGSLRRAAPARDALGEALGELYRAGLALRWDAVLPPPARHVPLPPYPWQRRRHWFEPHPVVGTAPAGPRPAARPDAADTADAAPTARQLADRSPAELEETLVRYVCARVAAALGLDADADIPVDRPLDVLGLGSLAIVELKNRIERDFAVAVPLQALLEEGTPLALARTVAKSLAADAASAAGPGPDDDPTTGE</sequence>
<keyword evidence="6" id="KW-0012">Acyltransferase</keyword>
<evidence type="ECO:0000256" key="1">
    <source>
        <dbReference type="ARBA" id="ARBA00004792"/>
    </source>
</evidence>
<name>A0A066YV50_9ACTN</name>
<evidence type="ECO:0000256" key="5">
    <source>
        <dbReference type="ARBA" id="ARBA00023194"/>
    </source>
</evidence>
<evidence type="ECO:0008006" key="14">
    <source>
        <dbReference type="Google" id="ProtNLM"/>
    </source>
</evidence>
<feature type="compositionally biased region" description="Basic residues" evidence="8">
    <location>
        <begin position="1442"/>
        <end position="1502"/>
    </location>
</feature>
<dbReference type="SMART" id="SM01294">
    <property type="entry name" value="PKS_PP_betabranch"/>
    <property type="match status" value="1"/>
</dbReference>
<protein>
    <recommendedName>
        <fullName evidence="14">Polyketide synthase</fullName>
    </recommendedName>
</protein>
<dbReference type="Pfam" id="PF14765">
    <property type="entry name" value="PS-DH"/>
    <property type="match status" value="1"/>
</dbReference>
<dbReference type="Proteomes" id="UP000027178">
    <property type="component" value="Unassembled WGS sequence"/>
</dbReference>
<feature type="region of interest" description="Disordered" evidence="8">
    <location>
        <begin position="1877"/>
        <end position="1896"/>
    </location>
</feature>
<dbReference type="InterPro" id="IPR020806">
    <property type="entry name" value="PKS_PP-bd"/>
</dbReference>
<dbReference type="InterPro" id="IPR016039">
    <property type="entry name" value="Thiolase-like"/>
</dbReference>
<dbReference type="GO" id="GO:0071770">
    <property type="term" value="P:DIM/DIP cell wall layer assembly"/>
    <property type="evidence" value="ECO:0007669"/>
    <property type="project" value="TreeGrafter"/>
</dbReference>
<dbReference type="eggNOG" id="COG3321">
    <property type="taxonomic scope" value="Bacteria"/>
</dbReference>
<feature type="compositionally biased region" description="Polar residues" evidence="8">
    <location>
        <begin position="1006"/>
        <end position="1017"/>
    </location>
</feature>
<feature type="compositionally biased region" description="Basic and acidic residues" evidence="8">
    <location>
        <begin position="1176"/>
        <end position="1187"/>
    </location>
</feature>
<feature type="compositionally biased region" description="Low complexity" evidence="8">
    <location>
        <begin position="1757"/>
        <end position="1771"/>
    </location>
</feature>
<dbReference type="Pfam" id="PF00698">
    <property type="entry name" value="Acyl_transf_1"/>
    <property type="match status" value="2"/>
</dbReference>
<dbReference type="SUPFAM" id="SSF55048">
    <property type="entry name" value="Probable ACP-binding domain of malonyl-CoA ACP transacylase"/>
    <property type="match status" value="2"/>
</dbReference>
<dbReference type="SMART" id="SM00827">
    <property type="entry name" value="PKS_AT"/>
    <property type="match status" value="2"/>
</dbReference>
<dbReference type="SMART" id="SM00826">
    <property type="entry name" value="PKS_DH"/>
    <property type="match status" value="1"/>
</dbReference>
<evidence type="ECO:0000256" key="4">
    <source>
        <dbReference type="ARBA" id="ARBA00022679"/>
    </source>
</evidence>
<dbReference type="GO" id="GO:0033068">
    <property type="term" value="P:macrolide biosynthetic process"/>
    <property type="evidence" value="ECO:0007669"/>
    <property type="project" value="UniProtKB-ARBA"/>
</dbReference>
<evidence type="ECO:0000256" key="8">
    <source>
        <dbReference type="SAM" id="MobiDB-lite"/>
    </source>
</evidence>
<feature type="region of interest" description="C-terminal hotdog fold" evidence="7">
    <location>
        <begin position="1035"/>
        <end position="1179"/>
    </location>
</feature>
<feature type="compositionally biased region" description="Basic residues" evidence="8">
    <location>
        <begin position="1342"/>
        <end position="1358"/>
    </location>
</feature>
<dbReference type="Gene3D" id="1.10.1200.10">
    <property type="entry name" value="ACP-like"/>
    <property type="match status" value="2"/>
</dbReference>
<feature type="region of interest" description="Disordered" evidence="8">
    <location>
        <begin position="1176"/>
        <end position="1661"/>
    </location>
</feature>
<dbReference type="InterPro" id="IPR036736">
    <property type="entry name" value="ACP-like_sf"/>
</dbReference>
<feature type="active site" description="Proton donor; for dehydratase activity" evidence="7">
    <location>
        <position position="1094"/>
    </location>
</feature>
<dbReference type="CDD" id="cd00833">
    <property type="entry name" value="PKS"/>
    <property type="match status" value="2"/>
</dbReference>
<feature type="compositionally biased region" description="Basic residues" evidence="8">
    <location>
        <begin position="1832"/>
        <end position="1852"/>
    </location>
</feature>
<feature type="compositionally biased region" description="Basic residues" evidence="8">
    <location>
        <begin position="1800"/>
        <end position="1815"/>
    </location>
</feature>
<dbReference type="PANTHER" id="PTHR43775:SF37">
    <property type="entry name" value="SI:DKEY-61P9.11"/>
    <property type="match status" value="1"/>
</dbReference>
<proteinExistence type="predicted"/>
<gene>
    <name evidence="12" type="ORF">KCH_45030</name>
</gene>
<evidence type="ECO:0000313" key="12">
    <source>
        <dbReference type="EMBL" id="KDN83854.1"/>
    </source>
</evidence>
<dbReference type="PROSITE" id="PS00606">
    <property type="entry name" value="KS3_1"/>
    <property type="match status" value="2"/>
</dbReference>
<dbReference type="GO" id="GO:0005886">
    <property type="term" value="C:plasma membrane"/>
    <property type="evidence" value="ECO:0007669"/>
    <property type="project" value="TreeGrafter"/>
</dbReference>
<dbReference type="GO" id="GO:0006633">
    <property type="term" value="P:fatty acid biosynthetic process"/>
    <property type="evidence" value="ECO:0007669"/>
    <property type="project" value="InterPro"/>
</dbReference>
<dbReference type="InterPro" id="IPR014031">
    <property type="entry name" value="Ketoacyl_synth_C"/>
</dbReference>
<feature type="region of interest" description="Disordered" evidence="8">
    <location>
        <begin position="997"/>
        <end position="1033"/>
    </location>
</feature>
<dbReference type="InterPro" id="IPR049900">
    <property type="entry name" value="PKS_mFAS_DH"/>
</dbReference>
<organism evidence="12 13">
    <name type="scientific">Kitasatospora cheerisanensis KCTC 2395</name>
    <dbReference type="NCBI Taxonomy" id="1348663"/>
    <lineage>
        <taxon>Bacteria</taxon>
        <taxon>Bacillati</taxon>
        <taxon>Actinomycetota</taxon>
        <taxon>Actinomycetes</taxon>
        <taxon>Kitasatosporales</taxon>
        <taxon>Streptomycetaceae</taxon>
        <taxon>Kitasatospora</taxon>
    </lineage>
</organism>
<keyword evidence="5" id="KW-0045">Antibiotic biosynthesis</keyword>
<feature type="region of interest" description="Disordered" evidence="8">
    <location>
        <begin position="2708"/>
        <end position="2737"/>
    </location>
</feature>
<keyword evidence="2" id="KW-0596">Phosphopantetheine</keyword>
<dbReference type="Gene3D" id="3.30.70.3290">
    <property type="match status" value="2"/>
</dbReference>
<reference evidence="12 13" key="1">
    <citation type="submission" date="2014-05" db="EMBL/GenBank/DDBJ databases">
        <title>Draft Genome Sequence of Kitasatospora cheerisanensis KCTC 2395.</title>
        <authorList>
            <person name="Nam D.H."/>
        </authorList>
    </citation>
    <scope>NUCLEOTIDE SEQUENCE [LARGE SCALE GENOMIC DNA]</scope>
    <source>
        <strain evidence="12 13">KCTC 2395</strain>
    </source>
</reference>
<feature type="domain" description="Ketosynthase family 3 (KS3)" evidence="10">
    <location>
        <begin position="1841"/>
        <end position="2255"/>
    </location>
</feature>
<evidence type="ECO:0000256" key="6">
    <source>
        <dbReference type="ARBA" id="ARBA00023315"/>
    </source>
</evidence>
<keyword evidence="3" id="KW-0597">Phosphoprotein</keyword>
<dbReference type="GO" id="GO:0005737">
    <property type="term" value="C:cytoplasm"/>
    <property type="evidence" value="ECO:0007669"/>
    <property type="project" value="TreeGrafter"/>
</dbReference>
<dbReference type="PATRIC" id="fig|1348663.4.peg.4344"/>
<feature type="region of interest" description="Disordered" evidence="8">
    <location>
        <begin position="1754"/>
        <end position="1857"/>
    </location>
</feature>
<dbReference type="InterPro" id="IPR049551">
    <property type="entry name" value="PKS_DH_C"/>
</dbReference>
<dbReference type="Pfam" id="PF00550">
    <property type="entry name" value="PP-binding"/>
    <property type="match status" value="2"/>
</dbReference>